<organism evidence="2 3">
    <name type="scientific">Linderina pennispora</name>
    <dbReference type="NCBI Taxonomy" id="61395"/>
    <lineage>
        <taxon>Eukaryota</taxon>
        <taxon>Fungi</taxon>
        <taxon>Fungi incertae sedis</taxon>
        <taxon>Zoopagomycota</taxon>
        <taxon>Kickxellomycotina</taxon>
        <taxon>Kickxellomycetes</taxon>
        <taxon>Kickxellales</taxon>
        <taxon>Kickxellaceae</taxon>
        <taxon>Linderina</taxon>
    </lineage>
</organism>
<protein>
    <recommendedName>
        <fullName evidence="4">Peptidase S1 domain-containing protein</fullName>
    </recommendedName>
</protein>
<dbReference type="GeneID" id="63808563"/>
<gene>
    <name evidence="2" type="ORF">DL89DRAFT_64082</name>
</gene>
<keyword evidence="3" id="KW-1185">Reference proteome</keyword>
<dbReference type="RefSeq" id="XP_040740456.1">
    <property type="nucleotide sequence ID" value="XM_040891915.1"/>
</dbReference>
<keyword evidence="1" id="KW-0472">Membrane</keyword>
<dbReference type="InterPro" id="IPR009003">
    <property type="entry name" value="Peptidase_S1_PA"/>
</dbReference>
<dbReference type="AlphaFoldDB" id="A0A1Y1VYX2"/>
<evidence type="ECO:0008006" key="4">
    <source>
        <dbReference type="Google" id="ProtNLM"/>
    </source>
</evidence>
<comment type="caution">
    <text evidence="2">The sequence shown here is derived from an EMBL/GenBank/DDBJ whole genome shotgun (WGS) entry which is preliminary data.</text>
</comment>
<evidence type="ECO:0000256" key="1">
    <source>
        <dbReference type="SAM" id="Phobius"/>
    </source>
</evidence>
<evidence type="ECO:0000313" key="3">
    <source>
        <dbReference type="Proteomes" id="UP000193922"/>
    </source>
</evidence>
<feature type="transmembrane region" description="Helical" evidence="1">
    <location>
        <begin position="20"/>
        <end position="44"/>
    </location>
</feature>
<keyword evidence="1" id="KW-0812">Transmembrane</keyword>
<dbReference type="OrthoDB" id="5550564at2759"/>
<keyword evidence="1" id="KW-1133">Transmembrane helix</keyword>
<dbReference type="EMBL" id="MCFD01000015">
    <property type="protein sequence ID" value="ORX66468.1"/>
    <property type="molecule type" value="Genomic_DNA"/>
</dbReference>
<accession>A0A1Y1VYX2</accession>
<dbReference type="Gene3D" id="2.40.10.10">
    <property type="entry name" value="Trypsin-like serine proteases"/>
    <property type="match status" value="2"/>
</dbReference>
<evidence type="ECO:0000313" key="2">
    <source>
        <dbReference type="EMBL" id="ORX66468.1"/>
    </source>
</evidence>
<reference evidence="2 3" key="1">
    <citation type="submission" date="2016-07" db="EMBL/GenBank/DDBJ databases">
        <title>Pervasive Adenine N6-methylation of Active Genes in Fungi.</title>
        <authorList>
            <consortium name="DOE Joint Genome Institute"/>
            <person name="Mondo S.J."/>
            <person name="Dannebaum R.O."/>
            <person name="Kuo R.C."/>
            <person name="Labutti K."/>
            <person name="Haridas S."/>
            <person name="Kuo A."/>
            <person name="Salamov A."/>
            <person name="Ahrendt S.R."/>
            <person name="Lipzen A."/>
            <person name="Sullivan W."/>
            <person name="Andreopoulos W.B."/>
            <person name="Clum A."/>
            <person name="Lindquist E."/>
            <person name="Daum C."/>
            <person name="Ramamoorthy G.K."/>
            <person name="Gryganskyi A."/>
            <person name="Culley D."/>
            <person name="Magnuson J.K."/>
            <person name="James T.Y."/>
            <person name="O'Malley M.A."/>
            <person name="Stajich J.E."/>
            <person name="Spatafora J.W."/>
            <person name="Visel A."/>
            <person name="Grigoriev I.V."/>
        </authorList>
    </citation>
    <scope>NUCLEOTIDE SEQUENCE [LARGE SCALE GENOMIC DNA]</scope>
    <source>
        <strain evidence="2 3">ATCC 12442</strain>
    </source>
</reference>
<proteinExistence type="predicted"/>
<name>A0A1Y1VYX2_9FUNG</name>
<dbReference type="SUPFAM" id="SSF50494">
    <property type="entry name" value="Trypsin-like serine proteases"/>
    <property type="match status" value="1"/>
</dbReference>
<dbReference type="InterPro" id="IPR043504">
    <property type="entry name" value="Peptidase_S1_PA_chymotrypsin"/>
</dbReference>
<sequence length="328" mass="34908">MRLALVLDTSSGFAHFPDIFLTSAFIVMHFSLILATAAFAYLHFTYGAAVPARPIRMTPLGGETIGTANPAAMQKLTSARFIAGLFWVTTSGVAYRRCAATIITDSVLVTSAVCVDSADVAARHGAGSWLVTAGSIDRYMQNISGNLTGNRLSHIDINDDTNMAVIKLQMPLAVDGNNIKTISVSSKVPIPDGTSLTLFNTTDTTDGPMLIVTQGRDDACRLAVADYASRHLMCTQPVQNQYVYADALGGDPIIGYALSNAKGEPPKVTLAGVSGMYYTSKQATLSGAENDKAAFRFHSIIGYHIDHIVRVAGVDARSIVNDSELVLL</sequence>
<dbReference type="Proteomes" id="UP000193922">
    <property type="component" value="Unassembled WGS sequence"/>
</dbReference>